<sequence length="67" mass="8046">MDSSRNETALNLFLFIDDWTWSRLFSFQCVLEETRIFSARPRDMGTLKNGYVYQRIRNFHSILHTIS</sequence>
<dbReference type="STRING" id="56780.SYN_01543"/>
<gene>
    <name evidence="1" type="ORF">SYN_01543</name>
</gene>
<name>Q2LVJ4_SYNAS</name>
<dbReference type="InParanoid" id="Q2LVJ4"/>
<protein>
    <submittedName>
        <fullName evidence="1">Hypothetical cytosolic protein</fullName>
    </submittedName>
</protein>
<reference evidence="1 2" key="1">
    <citation type="journal article" date="2007" name="Proc. Natl. Acad. Sci. U.S.A.">
        <title>The genome of Syntrophus aciditrophicus: life at the thermodynamic limit of microbial growth.</title>
        <authorList>
            <person name="McInerney M.J."/>
            <person name="Rohlin L."/>
            <person name="Mouttaki H."/>
            <person name="Kim U."/>
            <person name="Krupp R.S."/>
            <person name="Rios-Hernandez L."/>
            <person name="Sieber J."/>
            <person name="Struchtemeyer C.G."/>
            <person name="Bhattacharyya A."/>
            <person name="Campbell J.W."/>
            <person name="Gunsalus R.P."/>
        </authorList>
    </citation>
    <scope>NUCLEOTIDE SEQUENCE [LARGE SCALE GENOMIC DNA]</scope>
    <source>
        <strain evidence="1 2">SB</strain>
    </source>
</reference>
<evidence type="ECO:0000313" key="1">
    <source>
        <dbReference type="EMBL" id="ABC78100.1"/>
    </source>
</evidence>
<dbReference type="Proteomes" id="UP000001933">
    <property type="component" value="Chromosome"/>
</dbReference>
<organism evidence="1 2">
    <name type="scientific">Syntrophus aciditrophicus (strain SB)</name>
    <dbReference type="NCBI Taxonomy" id="56780"/>
    <lineage>
        <taxon>Bacteria</taxon>
        <taxon>Pseudomonadati</taxon>
        <taxon>Thermodesulfobacteriota</taxon>
        <taxon>Syntrophia</taxon>
        <taxon>Syntrophales</taxon>
        <taxon>Syntrophaceae</taxon>
        <taxon>Syntrophus</taxon>
    </lineage>
</organism>
<dbReference type="HOGENOM" id="CLU_2810903_0_0_7"/>
<evidence type="ECO:0000313" key="2">
    <source>
        <dbReference type="Proteomes" id="UP000001933"/>
    </source>
</evidence>
<dbReference type="KEGG" id="sat:SYN_01543"/>
<accession>Q2LVJ4</accession>
<keyword evidence="2" id="KW-1185">Reference proteome</keyword>
<proteinExistence type="predicted"/>
<dbReference type="AlphaFoldDB" id="Q2LVJ4"/>
<dbReference type="EMBL" id="CP000252">
    <property type="protein sequence ID" value="ABC78100.1"/>
    <property type="molecule type" value="Genomic_DNA"/>
</dbReference>